<feature type="compositionally biased region" description="Basic residues" evidence="2">
    <location>
        <begin position="937"/>
        <end position="947"/>
    </location>
</feature>
<evidence type="ECO:0000256" key="2">
    <source>
        <dbReference type="SAM" id="MobiDB-lite"/>
    </source>
</evidence>
<feature type="coiled-coil region" evidence="1">
    <location>
        <begin position="264"/>
        <end position="361"/>
    </location>
</feature>
<feature type="region of interest" description="Disordered" evidence="2">
    <location>
        <begin position="63"/>
        <end position="90"/>
    </location>
</feature>
<gene>
    <name evidence="4" type="primary">LOC112277015</name>
</gene>
<accession>A0A7I4CLM5</accession>
<dbReference type="RefSeq" id="XP_024364711.1">
    <property type="nucleotide sequence ID" value="XM_024508943.2"/>
</dbReference>
<reference evidence="4 5" key="1">
    <citation type="journal article" date="2008" name="Science">
        <title>The Physcomitrella genome reveals evolutionary insights into the conquest of land by plants.</title>
        <authorList>
            <person name="Rensing S."/>
            <person name="Lang D."/>
            <person name="Zimmer A."/>
            <person name="Terry A."/>
            <person name="Salamov A."/>
            <person name="Shapiro H."/>
            <person name="Nishiyama T."/>
            <person name="Perroud P.-F."/>
            <person name="Lindquist E."/>
            <person name="Kamisugi Y."/>
            <person name="Tanahashi T."/>
            <person name="Sakakibara K."/>
            <person name="Fujita T."/>
            <person name="Oishi K."/>
            <person name="Shin-I T."/>
            <person name="Kuroki Y."/>
            <person name="Toyoda A."/>
            <person name="Suzuki Y."/>
            <person name="Hashimoto A."/>
            <person name="Yamaguchi K."/>
            <person name="Sugano A."/>
            <person name="Kohara Y."/>
            <person name="Fujiyama A."/>
            <person name="Anterola A."/>
            <person name="Aoki S."/>
            <person name="Ashton N."/>
            <person name="Barbazuk W.B."/>
            <person name="Barker E."/>
            <person name="Bennetzen J."/>
            <person name="Bezanilla M."/>
            <person name="Blankenship R."/>
            <person name="Cho S.H."/>
            <person name="Dutcher S."/>
            <person name="Estelle M."/>
            <person name="Fawcett J.A."/>
            <person name="Gundlach H."/>
            <person name="Hanada K."/>
            <person name="Heyl A."/>
            <person name="Hicks K.A."/>
            <person name="Hugh J."/>
            <person name="Lohr M."/>
            <person name="Mayer K."/>
            <person name="Melkozernov A."/>
            <person name="Murata T."/>
            <person name="Nelson D."/>
            <person name="Pils B."/>
            <person name="Prigge M."/>
            <person name="Reiss B."/>
            <person name="Renner T."/>
            <person name="Rombauts S."/>
            <person name="Rushton P."/>
            <person name="Sanderfoot A."/>
            <person name="Schween G."/>
            <person name="Shiu S.-H."/>
            <person name="Stueber K."/>
            <person name="Theodoulou F.L."/>
            <person name="Tu H."/>
            <person name="Van de Peer Y."/>
            <person name="Verrier P.J."/>
            <person name="Waters E."/>
            <person name="Wood A."/>
            <person name="Yang L."/>
            <person name="Cove D."/>
            <person name="Cuming A."/>
            <person name="Hasebe M."/>
            <person name="Lucas S."/>
            <person name="Mishler D.B."/>
            <person name="Reski R."/>
            <person name="Grigoriev I."/>
            <person name="Quatrano R.S."/>
            <person name="Boore J.L."/>
        </authorList>
    </citation>
    <scope>NUCLEOTIDE SEQUENCE [LARGE SCALE GENOMIC DNA]</scope>
    <source>
        <strain evidence="4 5">cv. Gransden 2004</strain>
    </source>
</reference>
<feature type="coiled-coil region" evidence="1">
    <location>
        <begin position="108"/>
        <end position="175"/>
    </location>
</feature>
<evidence type="ECO:0000256" key="3">
    <source>
        <dbReference type="SAM" id="Phobius"/>
    </source>
</evidence>
<feature type="transmembrane region" description="Helical" evidence="3">
    <location>
        <begin position="973"/>
        <end position="991"/>
    </location>
</feature>
<keyword evidence="1" id="KW-0175">Coiled coil</keyword>
<dbReference type="EnsemblPlants" id="Pp3c24_12680V3.8">
    <property type="protein sequence ID" value="Pp3c24_12680V3.8"/>
    <property type="gene ID" value="Pp3c24_12680"/>
</dbReference>
<protein>
    <submittedName>
        <fullName evidence="4">Uncharacterized protein</fullName>
    </submittedName>
</protein>
<evidence type="ECO:0000256" key="1">
    <source>
        <dbReference type="SAM" id="Coils"/>
    </source>
</evidence>
<feature type="coiled-coil region" evidence="1">
    <location>
        <begin position="826"/>
        <end position="915"/>
    </location>
</feature>
<name>A0A7I4CLM5_PHYPA</name>
<sequence>MMSSSSEALVEELAKARDEVRQAKSDLAESANRVAVLELQCAQLPTVEQTRVFEDHMEVLSEKSMRTDVDMSYPVSPSSPDRESPKTQSDDEYIVVEQEAPEDLQNKLQEKEVEIRNAIAHAKKLEEMYNTAEQNTCDRQVKVIEANLFEKFDDANALLEKVKELEELLTAGQIQIYSVFVQECFTFCLCKTSGLYLKHHRNILQKQIAALEEKSKRNDEAQKKVEYEKVLFLETEDQLVKNFKKAHDEAEQYRSMIFQLETSVKVAEEKAVNLEKCMEAASLNNQELESEISDLNSQLQRVNRELSSYESNLRKSNSKLIELERTLSMYRDKADSLEQELEMYRAREKKIEDDLRSIEEKTVVHEATSSHLIDALHMLPGESMDGHAPSIDRELDMLHGRSDRSDDEMKFVGENVVAHVKQSKLLMKEFTKLQTAHILYTCEAEASKSQLQEHVKDLEAKASQLEQEIMTSREKEDMMKREVKVLEERAAFYEGLKLSYADYTCNLEKKNDFLEQELIVIREEMAVRTSEQQKLTLDRDRLRDVESQNVLLEAQIIDLQTKLEASSVCELCPHLKTQIRDLEGMLGELSLELQDSRRREQNIQKEIKSLEEVSAAHEQLASRLKDEASSLVVDHNVRMQALQSQIAELQEQNMQMKTSNEKQRLWAEEAASVLREHAGSLHGLREACSDVEQRVPSATSPGKEGMEILQEEVEGLHLAFRDAQLCDGSEVLQLCKKLLSLERNSLNFQMLDLVNRNTSLKNAVEELKSRVEDLQKPPEKPALESKKSFLEVSLDGELQSLRAQVTELHSLRARVTQLQRAQASEVPSLQARLEQLMLSLQDAETRKHEQNLELMKVQRKLAAAEKEACTQRKNLLDQAKVTELSHHINDLKQKLTKAESENASLRKEVQLLSQSNPRKVHITDEIVPVCDTQVQKPKQKPRRRRSGKLAMASPQQETEHLAPERAHSPRHLIAVYLLCVVLVALAVRLSFLRRPL</sequence>
<evidence type="ECO:0000313" key="5">
    <source>
        <dbReference type="Proteomes" id="UP000006727"/>
    </source>
</evidence>
<feature type="compositionally biased region" description="Basic and acidic residues" evidence="2">
    <location>
        <begin position="80"/>
        <end position="89"/>
    </location>
</feature>
<dbReference type="PANTHER" id="PTHR45615:SF40">
    <property type="entry name" value="MYOSIN HEAVY CHAIN, NON-MUSCLE"/>
    <property type="match status" value="1"/>
</dbReference>
<dbReference type="EMBL" id="ABEU02000024">
    <property type="status" value="NOT_ANNOTATED_CDS"/>
    <property type="molecule type" value="Genomic_DNA"/>
</dbReference>
<evidence type="ECO:0000313" key="4">
    <source>
        <dbReference type="EnsemblPlants" id="Pp3c24_12680V3.8"/>
    </source>
</evidence>
<dbReference type="Gramene" id="Pp3c24_12680V3.8">
    <property type="protein sequence ID" value="Pp3c24_12680V3.8"/>
    <property type="gene ID" value="Pp3c24_12680"/>
</dbReference>
<keyword evidence="3" id="KW-1133">Transmembrane helix</keyword>
<feature type="coiled-coil region" evidence="1">
    <location>
        <begin position="6"/>
        <end position="40"/>
    </location>
</feature>
<reference evidence="4" key="3">
    <citation type="submission" date="2020-12" db="UniProtKB">
        <authorList>
            <consortium name="EnsemblPlants"/>
        </authorList>
    </citation>
    <scope>IDENTIFICATION</scope>
</reference>
<feature type="coiled-coil region" evidence="1">
    <location>
        <begin position="448"/>
        <end position="482"/>
    </location>
</feature>
<dbReference type="PANTHER" id="PTHR45615">
    <property type="entry name" value="MYOSIN HEAVY CHAIN, NON-MUSCLE"/>
    <property type="match status" value="1"/>
</dbReference>
<dbReference type="InParanoid" id="A0A7I4CLM5"/>
<dbReference type="RefSeq" id="XP_073387244.1">
    <property type="nucleotide sequence ID" value="XM_073531143.1"/>
</dbReference>
<keyword evidence="5" id="KW-1185">Reference proteome</keyword>
<dbReference type="SUPFAM" id="SSF57997">
    <property type="entry name" value="Tropomyosin"/>
    <property type="match status" value="1"/>
</dbReference>
<reference evidence="4 5" key="2">
    <citation type="journal article" date="2018" name="Plant J.">
        <title>The Physcomitrella patens chromosome-scale assembly reveals moss genome structure and evolution.</title>
        <authorList>
            <person name="Lang D."/>
            <person name="Ullrich K.K."/>
            <person name="Murat F."/>
            <person name="Fuchs J."/>
            <person name="Jenkins J."/>
            <person name="Haas F.B."/>
            <person name="Piednoel M."/>
            <person name="Gundlach H."/>
            <person name="Van Bel M."/>
            <person name="Meyberg R."/>
            <person name="Vives C."/>
            <person name="Morata J."/>
            <person name="Symeonidi A."/>
            <person name="Hiss M."/>
            <person name="Muchero W."/>
            <person name="Kamisugi Y."/>
            <person name="Saleh O."/>
            <person name="Blanc G."/>
            <person name="Decker E.L."/>
            <person name="van Gessel N."/>
            <person name="Grimwood J."/>
            <person name="Hayes R.D."/>
            <person name="Graham S.W."/>
            <person name="Gunter L.E."/>
            <person name="McDaniel S.F."/>
            <person name="Hoernstein S.N.W."/>
            <person name="Larsson A."/>
            <person name="Li F.W."/>
            <person name="Perroud P.F."/>
            <person name="Phillips J."/>
            <person name="Ranjan P."/>
            <person name="Rokshar D.S."/>
            <person name="Rothfels C.J."/>
            <person name="Schneider L."/>
            <person name="Shu S."/>
            <person name="Stevenson D.W."/>
            <person name="Thummler F."/>
            <person name="Tillich M."/>
            <person name="Villarreal Aguilar J.C."/>
            <person name="Widiez T."/>
            <person name="Wong G.K."/>
            <person name="Wymore A."/>
            <person name="Zhang Y."/>
            <person name="Zimmer A.D."/>
            <person name="Quatrano R.S."/>
            <person name="Mayer K.F.X."/>
            <person name="Goodstein D."/>
            <person name="Casacuberta J.M."/>
            <person name="Vandepoele K."/>
            <person name="Reski R."/>
            <person name="Cuming A.C."/>
            <person name="Tuskan G.A."/>
            <person name="Maumus F."/>
            <person name="Salse J."/>
            <person name="Schmutz J."/>
            <person name="Rensing S.A."/>
        </authorList>
    </citation>
    <scope>NUCLEOTIDE SEQUENCE [LARGE SCALE GENOMIC DNA]</scope>
    <source>
        <strain evidence="4 5">cv. Gransden 2004</strain>
    </source>
</reference>
<keyword evidence="3" id="KW-0812">Transmembrane</keyword>
<dbReference type="KEGG" id="ppp:112277015"/>
<keyword evidence="3" id="KW-0472">Membrane</keyword>
<organism evidence="4 5">
    <name type="scientific">Physcomitrium patens</name>
    <name type="common">Spreading-leaved earth moss</name>
    <name type="synonym">Physcomitrella patens</name>
    <dbReference type="NCBI Taxonomy" id="3218"/>
    <lineage>
        <taxon>Eukaryota</taxon>
        <taxon>Viridiplantae</taxon>
        <taxon>Streptophyta</taxon>
        <taxon>Embryophyta</taxon>
        <taxon>Bryophyta</taxon>
        <taxon>Bryophytina</taxon>
        <taxon>Bryopsida</taxon>
        <taxon>Funariidae</taxon>
        <taxon>Funariales</taxon>
        <taxon>Funariaceae</taxon>
        <taxon>Physcomitrium</taxon>
    </lineage>
</organism>
<dbReference type="Proteomes" id="UP000006727">
    <property type="component" value="Chromosome 24"/>
</dbReference>
<dbReference type="GeneID" id="112277015"/>
<feature type="coiled-coil region" evidence="1">
    <location>
        <begin position="542"/>
        <end position="662"/>
    </location>
</feature>
<proteinExistence type="predicted"/>
<feature type="region of interest" description="Disordered" evidence="2">
    <location>
        <begin position="933"/>
        <end position="965"/>
    </location>
</feature>
<dbReference type="AlphaFoldDB" id="A0A7I4CLM5"/>
<dbReference type="OrthoDB" id="10254988at2759"/>